<dbReference type="Pfam" id="PF00571">
    <property type="entry name" value="CBS"/>
    <property type="match status" value="2"/>
</dbReference>
<dbReference type="InterPro" id="IPR051257">
    <property type="entry name" value="Diverse_CBS-Domain"/>
</dbReference>
<dbReference type="SUPFAM" id="SSF54631">
    <property type="entry name" value="CBS-domain pair"/>
    <property type="match status" value="1"/>
</dbReference>
<accession>A0A1Y1HL80</accession>
<dbReference type="STRING" id="105231.A0A1Y1HL80"/>
<dbReference type="OMA" id="DKMQPSA"/>
<dbReference type="PANTHER" id="PTHR43080">
    <property type="entry name" value="CBS DOMAIN-CONTAINING PROTEIN CBSX3, MITOCHONDRIAL"/>
    <property type="match status" value="1"/>
</dbReference>
<keyword evidence="5" id="KW-1185">Reference proteome</keyword>
<evidence type="ECO:0000259" key="3">
    <source>
        <dbReference type="PROSITE" id="PS51371"/>
    </source>
</evidence>
<dbReference type="PROSITE" id="PS51371">
    <property type="entry name" value="CBS"/>
    <property type="match status" value="1"/>
</dbReference>
<name>A0A1Y1HL80_KLENI</name>
<evidence type="ECO:0000256" key="1">
    <source>
        <dbReference type="ARBA" id="ARBA00023122"/>
    </source>
</evidence>
<dbReference type="Gene3D" id="3.10.580.10">
    <property type="entry name" value="CBS-domain"/>
    <property type="match status" value="1"/>
</dbReference>
<reference evidence="4 5" key="1">
    <citation type="journal article" date="2014" name="Nat. Commun.">
        <title>Klebsormidium flaccidum genome reveals primary factors for plant terrestrial adaptation.</title>
        <authorList>
            <person name="Hori K."/>
            <person name="Maruyama F."/>
            <person name="Fujisawa T."/>
            <person name="Togashi T."/>
            <person name="Yamamoto N."/>
            <person name="Seo M."/>
            <person name="Sato S."/>
            <person name="Yamada T."/>
            <person name="Mori H."/>
            <person name="Tajima N."/>
            <person name="Moriyama T."/>
            <person name="Ikeuchi M."/>
            <person name="Watanabe M."/>
            <person name="Wada H."/>
            <person name="Kobayashi K."/>
            <person name="Saito M."/>
            <person name="Masuda T."/>
            <person name="Sasaki-Sekimoto Y."/>
            <person name="Mashiguchi K."/>
            <person name="Awai K."/>
            <person name="Shimojima M."/>
            <person name="Masuda S."/>
            <person name="Iwai M."/>
            <person name="Nobusawa T."/>
            <person name="Narise T."/>
            <person name="Kondo S."/>
            <person name="Saito H."/>
            <person name="Sato R."/>
            <person name="Murakawa M."/>
            <person name="Ihara Y."/>
            <person name="Oshima-Yamada Y."/>
            <person name="Ohtaka K."/>
            <person name="Satoh M."/>
            <person name="Sonobe K."/>
            <person name="Ishii M."/>
            <person name="Ohtani R."/>
            <person name="Kanamori-Sato M."/>
            <person name="Honoki R."/>
            <person name="Miyazaki D."/>
            <person name="Mochizuki H."/>
            <person name="Umetsu J."/>
            <person name="Higashi K."/>
            <person name="Shibata D."/>
            <person name="Kamiya Y."/>
            <person name="Sato N."/>
            <person name="Nakamura Y."/>
            <person name="Tabata S."/>
            <person name="Ida S."/>
            <person name="Kurokawa K."/>
            <person name="Ohta H."/>
        </authorList>
    </citation>
    <scope>NUCLEOTIDE SEQUENCE [LARGE SCALE GENOMIC DNA]</scope>
    <source>
        <strain evidence="4 5">NIES-2285</strain>
    </source>
</reference>
<evidence type="ECO:0000256" key="2">
    <source>
        <dbReference type="PROSITE-ProRule" id="PRU00703"/>
    </source>
</evidence>
<protein>
    <recommendedName>
        <fullName evidence="3">CBS domain-containing protein</fullName>
    </recommendedName>
</protein>
<organism evidence="4 5">
    <name type="scientific">Klebsormidium nitens</name>
    <name type="common">Green alga</name>
    <name type="synonym">Ulothrix nitens</name>
    <dbReference type="NCBI Taxonomy" id="105231"/>
    <lineage>
        <taxon>Eukaryota</taxon>
        <taxon>Viridiplantae</taxon>
        <taxon>Streptophyta</taxon>
        <taxon>Klebsormidiophyceae</taxon>
        <taxon>Klebsormidiales</taxon>
        <taxon>Klebsormidiaceae</taxon>
        <taxon>Klebsormidium</taxon>
    </lineage>
</organism>
<feature type="domain" description="CBS" evidence="3">
    <location>
        <begin position="188"/>
        <end position="242"/>
    </location>
</feature>
<dbReference type="EMBL" id="DF236978">
    <property type="protein sequence ID" value="GAQ79365.1"/>
    <property type="molecule type" value="Genomic_DNA"/>
</dbReference>
<sequence>MASSIIASQAGALSAISALRDSQVRAAAAGPLPTVAVPLPRGNSFGNGKAFVAAAKTSRPSSRGTSFVASASEEESASVAVEEESDAAPFTHGEWSSTHSILNFEDVMAHYEPMMFKENAQPSTLLSDIMATTVKTAKVTDKVSEITGFFDEISGLPIVSEDLKVVGVVSKKDLEKSSDPNASVGDIMSTPVYTATDSSTVSDAAVLMLKHKVHRIPVVNEADQLVGIVTRTDVFTNLEGSN</sequence>
<keyword evidence="1 2" id="KW-0129">CBS domain</keyword>
<dbReference type="InterPro" id="IPR046342">
    <property type="entry name" value="CBS_dom_sf"/>
</dbReference>
<gene>
    <name evidence="4" type="ORF">KFL_000290150</name>
</gene>
<evidence type="ECO:0000313" key="4">
    <source>
        <dbReference type="EMBL" id="GAQ79365.1"/>
    </source>
</evidence>
<evidence type="ECO:0000313" key="5">
    <source>
        <dbReference type="Proteomes" id="UP000054558"/>
    </source>
</evidence>
<proteinExistence type="predicted"/>
<dbReference type="PANTHER" id="PTHR43080:SF29">
    <property type="entry name" value="OS02G0818000 PROTEIN"/>
    <property type="match status" value="1"/>
</dbReference>
<dbReference type="Proteomes" id="UP000054558">
    <property type="component" value="Unassembled WGS sequence"/>
</dbReference>
<dbReference type="AlphaFoldDB" id="A0A1Y1HL80"/>
<dbReference type="SMART" id="SM00116">
    <property type="entry name" value="CBS"/>
    <property type="match status" value="2"/>
</dbReference>
<dbReference type="OrthoDB" id="418595at2759"/>
<dbReference type="InterPro" id="IPR000644">
    <property type="entry name" value="CBS_dom"/>
</dbReference>